<dbReference type="InterPro" id="IPR040967">
    <property type="entry name" value="DUF5595"/>
</dbReference>
<accession>A0ABM0GMX8</accession>
<feature type="coiled-coil region" evidence="11">
    <location>
        <begin position="193"/>
        <end position="220"/>
    </location>
</feature>
<dbReference type="Pfam" id="PF24487">
    <property type="entry name" value="NDC80_loop"/>
    <property type="match status" value="1"/>
</dbReference>
<dbReference type="PANTHER" id="PTHR10643:SF2">
    <property type="entry name" value="KINETOCHORE PROTEIN NDC80 HOMOLOG"/>
    <property type="match status" value="1"/>
</dbReference>
<evidence type="ECO:0000259" key="12">
    <source>
        <dbReference type="Pfam" id="PF03801"/>
    </source>
</evidence>
<evidence type="ECO:0000256" key="8">
    <source>
        <dbReference type="ARBA" id="ARBA00023306"/>
    </source>
</evidence>
<dbReference type="GeneID" id="100378310"/>
<evidence type="ECO:0000259" key="14">
    <source>
        <dbReference type="Pfam" id="PF24487"/>
    </source>
</evidence>
<evidence type="ECO:0000256" key="3">
    <source>
        <dbReference type="ARBA" id="ARBA00022618"/>
    </source>
</evidence>
<proteinExistence type="inferred from homology"/>
<evidence type="ECO:0000256" key="2">
    <source>
        <dbReference type="ARBA" id="ARBA00022454"/>
    </source>
</evidence>
<dbReference type="InterPro" id="IPR055260">
    <property type="entry name" value="Ndc80_CH"/>
</dbReference>
<feature type="domain" description="DUF5595" evidence="13">
    <location>
        <begin position="157"/>
        <end position="220"/>
    </location>
</feature>
<feature type="coiled-coil region" evidence="11">
    <location>
        <begin position="427"/>
        <end position="511"/>
    </location>
</feature>
<evidence type="ECO:0000256" key="9">
    <source>
        <dbReference type="ARBA" id="ARBA00023328"/>
    </source>
</evidence>
<dbReference type="Pfam" id="PF03801">
    <property type="entry name" value="Ndc80_HEC"/>
    <property type="match status" value="1"/>
</dbReference>
<keyword evidence="2 10" id="KW-0158">Chromosome</keyword>
<organism evidence="15 16">
    <name type="scientific">Saccoglossus kowalevskii</name>
    <name type="common">Acorn worm</name>
    <dbReference type="NCBI Taxonomy" id="10224"/>
    <lineage>
        <taxon>Eukaryota</taxon>
        <taxon>Metazoa</taxon>
        <taxon>Hemichordata</taxon>
        <taxon>Enteropneusta</taxon>
        <taxon>Harrimaniidae</taxon>
        <taxon>Saccoglossus</taxon>
    </lineage>
</organism>
<dbReference type="Proteomes" id="UP000694865">
    <property type="component" value="Unplaced"/>
</dbReference>
<evidence type="ECO:0000256" key="5">
    <source>
        <dbReference type="ARBA" id="ARBA00022838"/>
    </source>
</evidence>
<comment type="subunit">
    <text evidence="10">Component of the NDC80 complex.</text>
</comment>
<dbReference type="InterPro" id="IPR038273">
    <property type="entry name" value="Ndc80_sf"/>
</dbReference>
<reference evidence="16" key="1">
    <citation type="submission" date="2025-08" db="UniProtKB">
        <authorList>
            <consortium name="RefSeq"/>
        </authorList>
    </citation>
    <scope>IDENTIFICATION</scope>
    <source>
        <tissue evidence="16">Testes</tissue>
    </source>
</reference>
<dbReference type="Gene3D" id="1.10.418.30">
    <property type="entry name" value="Ncd80 complex, Ncd80 subunit"/>
    <property type="match status" value="1"/>
</dbReference>
<dbReference type="Gene3D" id="6.10.250.1950">
    <property type="match status" value="1"/>
</dbReference>
<feature type="coiled-coil region" evidence="11">
    <location>
        <begin position="297"/>
        <end position="336"/>
    </location>
</feature>
<dbReference type="InterPro" id="IPR057091">
    <property type="entry name" value="NDC80_loop"/>
</dbReference>
<evidence type="ECO:0000313" key="15">
    <source>
        <dbReference type="Proteomes" id="UP000694865"/>
    </source>
</evidence>
<evidence type="ECO:0000259" key="13">
    <source>
        <dbReference type="Pfam" id="PF18077"/>
    </source>
</evidence>
<keyword evidence="6 11" id="KW-0175">Coiled coil</keyword>
<name>A0ABM0GMX8_SACKO</name>
<keyword evidence="15" id="KW-1185">Reference proteome</keyword>
<evidence type="ECO:0000256" key="7">
    <source>
        <dbReference type="ARBA" id="ARBA00023242"/>
    </source>
</evidence>
<evidence type="ECO:0000256" key="1">
    <source>
        <dbReference type="ARBA" id="ARBA00007050"/>
    </source>
</evidence>
<evidence type="ECO:0000256" key="6">
    <source>
        <dbReference type="ARBA" id="ARBA00023054"/>
    </source>
</evidence>
<keyword evidence="3 10" id="KW-0132">Cell division</keyword>
<dbReference type="RefSeq" id="XP_002733464.1">
    <property type="nucleotide sequence ID" value="XM_002733418.2"/>
</dbReference>
<dbReference type="Pfam" id="PF18077">
    <property type="entry name" value="DUF5595"/>
    <property type="match status" value="1"/>
</dbReference>
<comment type="similarity">
    <text evidence="1 10">Belongs to the NDC80/HEC1 family.</text>
</comment>
<dbReference type="PANTHER" id="PTHR10643">
    <property type="entry name" value="KINETOCHORE PROTEIN NDC80"/>
    <property type="match status" value="1"/>
</dbReference>
<comment type="function">
    <text evidence="10">Acts as a component of the essential kinetochore-associated NDC80 complex, which is required for chromosome segregation and spindle checkpoint activity.</text>
</comment>
<keyword evidence="4 10" id="KW-0498">Mitosis</keyword>
<keyword evidence="5 10" id="KW-0995">Kinetochore</keyword>
<evidence type="ECO:0000256" key="4">
    <source>
        <dbReference type="ARBA" id="ARBA00022776"/>
    </source>
</evidence>
<feature type="domain" description="Kinetochore protein NDC80 loop region" evidence="14">
    <location>
        <begin position="311"/>
        <end position="539"/>
    </location>
</feature>
<dbReference type="InterPro" id="IPR005550">
    <property type="entry name" value="Kinetochore_Ndc80"/>
</dbReference>
<sequence>RSSGYGACGGYGSQSVIKETRPLSNKEHIRQSLRTLIEFLSENGYGHPLTVKQLTTPATKEIVSIFEFLFHFLELNIKLRDGSVKFEDEIPKRLKNLGYPFQISKSSMFNMGSPHTWPTILGAIMWLLDLVKTACSIDVDHLLFAGNGDGFDDALDSKLLFGYLEKSYDDFLDGQDTFEVHEQMLADSMKTGNQVVAEDLDQLENEHRRLLETLQILEEEPDKLSELMERKQLLQSDIDRFDRYLNELESHKRVLDQKHQQKDEDLQRHALEEKQYLEEIQRLQHIYDTQELSATDVERINSEKTDLSRQMEILKKEKEELDKLAWQQEMKIAKKQEQTERHVQEYNNFARQLKLIPPTAENAHGIDYEMRIQFHNQHPDFAGMVDFTGTIKPALIQMRKQINDSVHELQNRKISEEEGDDQVSEMIQEKEEEVEMLSTKLRRLENELECEKERTTKETKKKIEEIHLIEQQIQELRLQEQITTEEAEKQVAEMNKKYEQECVRMEKEKQNYGSFMIEASKIVLEHHSVLHDHIQKLVQQAEEGVKKTKEIILPNKDDLFN</sequence>
<gene>
    <name evidence="16" type="primary">LOC100378310</name>
</gene>
<protein>
    <recommendedName>
        <fullName evidence="10">Kinetochore protein NDC80</fullName>
    </recommendedName>
</protein>
<keyword evidence="8 10" id="KW-0131">Cell cycle</keyword>
<evidence type="ECO:0000256" key="11">
    <source>
        <dbReference type="SAM" id="Coils"/>
    </source>
</evidence>
<feature type="non-terminal residue" evidence="16">
    <location>
        <position position="1"/>
    </location>
</feature>
<keyword evidence="9 10" id="KW-0137">Centromere</keyword>
<evidence type="ECO:0000256" key="10">
    <source>
        <dbReference type="RuleBase" id="RU368072"/>
    </source>
</evidence>
<evidence type="ECO:0000313" key="16">
    <source>
        <dbReference type="RefSeq" id="XP_002733464.1"/>
    </source>
</evidence>
<keyword evidence="7 10" id="KW-0539">Nucleus</keyword>
<feature type="domain" description="Kinetochore protein Ndc80 CH" evidence="12">
    <location>
        <begin position="14"/>
        <end position="134"/>
    </location>
</feature>
<comment type="subcellular location">
    <subcellularLocation>
        <location evidence="10">Chromosome</location>
        <location evidence="10">Centromere</location>
        <location evidence="10">Kinetochore</location>
    </subcellularLocation>
    <subcellularLocation>
        <location evidence="10">Nucleus</location>
    </subcellularLocation>
</comment>